<proteinExistence type="predicted"/>
<dbReference type="CDD" id="cd04301">
    <property type="entry name" value="NAT_SF"/>
    <property type="match status" value="1"/>
</dbReference>
<name>A0A366E998_9HYPH</name>
<sequence length="156" mass="18264">MTAHNFTLKRLDLPEMAQASRIHRASFDDRLPWLKGLHTPQEDQWFYENCIFPQCEVWTAFAPEMAGIIAFKTGWIEQLYILPEFQGRGIGSTLLKQAQQTLSHLQLWTFQRNIQAQKFYGKHGFTAIDQTDGHDNEEKEPDILFEWRKSGSEYTI</sequence>
<protein>
    <submittedName>
        <fullName evidence="2">Ribosomal protein S18 acetylase RimI-like enzyme</fullName>
    </submittedName>
</protein>
<dbReference type="Proteomes" id="UP000252893">
    <property type="component" value="Unassembled WGS sequence"/>
</dbReference>
<dbReference type="PROSITE" id="PS51186">
    <property type="entry name" value="GNAT"/>
    <property type="match status" value="1"/>
</dbReference>
<dbReference type="InterPro" id="IPR000182">
    <property type="entry name" value="GNAT_dom"/>
</dbReference>
<dbReference type="RefSeq" id="WP_113942847.1">
    <property type="nucleotide sequence ID" value="NZ_JBHEEG010000003.1"/>
</dbReference>
<feature type="domain" description="N-acetyltransferase" evidence="1">
    <location>
        <begin position="6"/>
        <end position="150"/>
    </location>
</feature>
<evidence type="ECO:0000313" key="2">
    <source>
        <dbReference type="EMBL" id="RBO98946.1"/>
    </source>
</evidence>
<accession>A0A366E998</accession>
<gene>
    <name evidence="2" type="ORF">DFR47_101550</name>
</gene>
<keyword evidence="2" id="KW-0687">Ribonucleoprotein</keyword>
<keyword evidence="3" id="KW-1185">Reference proteome</keyword>
<dbReference type="InterPro" id="IPR016181">
    <property type="entry name" value="Acyl_CoA_acyltransferase"/>
</dbReference>
<evidence type="ECO:0000313" key="3">
    <source>
        <dbReference type="Proteomes" id="UP000252893"/>
    </source>
</evidence>
<dbReference type="AlphaFoldDB" id="A0A366E998"/>
<dbReference type="GO" id="GO:0005840">
    <property type="term" value="C:ribosome"/>
    <property type="evidence" value="ECO:0007669"/>
    <property type="project" value="UniProtKB-KW"/>
</dbReference>
<dbReference type="OrthoDB" id="6172743at2"/>
<keyword evidence="2" id="KW-0689">Ribosomal protein</keyword>
<dbReference type="EMBL" id="QNRH01000001">
    <property type="protein sequence ID" value="RBO98946.1"/>
    <property type="molecule type" value="Genomic_DNA"/>
</dbReference>
<dbReference type="SUPFAM" id="SSF55729">
    <property type="entry name" value="Acyl-CoA N-acyltransferases (Nat)"/>
    <property type="match status" value="1"/>
</dbReference>
<reference evidence="2 3" key="1">
    <citation type="submission" date="2018-06" db="EMBL/GenBank/DDBJ databases">
        <title>Genomic Encyclopedia of Type Strains, Phase IV (KMG-IV): sequencing the most valuable type-strain genomes for metagenomic binning, comparative biology and taxonomic classification.</title>
        <authorList>
            <person name="Goeker M."/>
        </authorList>
    </citation>
    <scope>NUCLEOTIDE SEQUENCE [LARGE SCALE GENOMIC DNA]</scope>
    <source>
        <strain evidence="2 3">DSM 25619</strain>
    </source>
</reference>
<dbReference type="Pfam" id="PF00583">
    <property type="entry name" value="Acetyltransf_1"/>
    <property type="match status" value="1"/>
</dbReference>
<evidence type="ECO:0000259" key="1">
    <source>
        <dbReference type="PROSITE" id="PS51186"/>
    </source>
</evidence>
<dbReference type="GO" id="GO:0016747">
    <property type="term" value="F:acyltransferase activity, transferring groups other than amino-acyl groups"/>
    <property type="evidence" value="ECO:0007669"/>
    <property type="project" value="InterPro"/>
</dbReference>
<organism evidence="2 3">
    <name type="scientific">Pseudochrobactrum asaccharolyticum</name>
    <dbReference type="NCBI Taxonomy" id="354351"/>
    <lineage>
        <taxon>Bacteria</taxon>
        <taxon>Pseudomonadati</taxon>
        <taxon>Pseudomonadota</taxon>
        <taxon>Alphaproteobacteria</taxon>
        <taxon>Hyphomicrobiales</taxon>
        <taxon>Brucellaceae</taxon>
        <taxon>Pseudochrobactrum</taxon>
    </lineage>
</organism>
<dbReference type="Gene3D" id="3.40.630.30">
    <property type="match status" value="1"/>
</dbReference>
<comment type="caution">
    <text evidence="2">The sequence shown here is derived from an EMBL/GenBank/DDBJ whole genome shotgun (WGS) entry which is preliminary data.</text>
</comment>